<reference evidence="10 11" key="1">
    <citation type="submission" date="2021-06" db="EMBL/GenBank/DDBJ databases">
        <authorList>
            <person name="Kallberg Y."/>
            <person name="Tangrot J."/>
            <person name="Rosling A."/>
        </authorList>
    </citation>
    <scope>NUCLEOTIDE SEQUENCE [LARGE SCALE GENOMIC DNA]</scope>
    <source>
        <strain evidence="10 11">120-4 pot B 10/14</strain>
    </source>
</reference>
<keyword evidence="6" id="KW-0539">Nucleus</keyword>
<dbReference type="PANTHER" id="PTHR16515:SF49">
    <property type="entry name" value="GASTRULA ZINC FINGER PROTEIN XLCGF49.1-LIKE-RELATED"/>
    <property type="match status" value="1"/>
</dbReference>
<feature type="region of interest" description="Disordered" evidence="8">
    <location>
        <begin position="84"/>
        <end position="173"/>
    </location>
</feature>
<keyword evidence="11" id="KW-1185">Reference proteome</keyword>
<comment type="subcellular location">
    <subcellularLocation>
        <location evidence="1">Nucleus</location>
    </subcellularLocation>
</comment>
<evidence type="ECO:0000313" key="10">
    <source>
        <dbReference type="EMBL" id="CAG8463547.1"/>
    </source>
</evidence>
<evidence type="ECO:0000256" key="1">
    <source>
        <dbReference type="ARBA" id="ARBA00004123"/>
    </source>
</evidence>
<feature type="compositionally biased region" description="Low complexity" evidence="8">
    <location>
        <begin position="128"/>
        <end position="153"/>
    </location>
</feature>
<protein>
    <submittedName>
        <fullName evidence="10">19335_t:CDS:1</fullName>
    </submittedName>
</protein>
<evidence type="ECO:0000256" key="4">
    <source>
        <dbReference type="ARBA" id="ARBA00022771"/>
    </source>
</evidence>
<dbReference type="InterPro" id="IPR036236">
    <property type="entry name" value="Znf_C2H2_sf"/>
</dbReference>
<dbReference type="PROSITE" id="PS00028">
    <property type="entry name" value="ZINC_FINGER_C2H2_1"/>
    <property type="match status" value="2"/>
</dbReference>
<feature type="region of interest" description="Disordered" evidence="8">
    <location>
        <begin position="247"/>
        <end position="272"/>
    </location>
</feature>
<gene>
    <name evidence="10" type="ORF">GMARGA_LOCUS425</name>
</gene>
<dbReference type="SMART" id="SM00355">
    <property type="entry name" value="ZnF_C2H2"/>
    <property type="match status" value="2"/>
</dbReference>
<dbReference type="InterPro" id="IPR013087">
    <property type="entry name" value="Znf_C2H2_type"/>
</dbReference>
<keyword evidence="4 7" id="KW-0863">Zinc-finger</keyword>
<feature type="compositionally biased region" description="Polar residues" evidence="8">
    <location>
        <begin position="247"/>
        <end position="256"/>
    </location>
</feature>
<evidence type="ECO:0000313" key="11">
    <source>
        <dbReference type="Proteomes" id="UP000789901"/>
    </source>
</evidence>
<accession>A0ABM8VWG7</accession>
<evidence type="ECO:0000256" key="2">
    <source>
        <dbReference type="ARBA" id="ARBA00022723"/>
    </source>
</evidence>
<dbReference type="Pfam" id="PF00096">
    <property type="entry name" value="zf-C2H2"/>
    <property type="match status" value="2"/>
</dbReference>
<name>A0ABM8VWG7_GIGMA</name>
<evidence type="ECO:0000256" key="3">
    <source>
        <dbReference type="ARBA" id="ARBA00022737"/>
    </source>
</evidence>
<evidence type="ECO:0000256" key="8">
    <source>
        <dbReference type="SAM" id="MobiDB-lite"/>
    </source>
</evidence>
<proteinExistence type="predicted"/>
<feature type="compositionally biased region" description="Pro residues" evidence="8">
    <location>
        <begin position="259"/>
        <end position="270"/>
    </location>
</feature>
<sequence length="350" mass="37924">MTTPTTQYNLPSLDSAYNFSAIQQQYLVPSPPSPHSPQQVTVTAATLASYVQAYNSPPQQQQEVYSPQHSIHTTDLYATAYPSPRVDDSNNGVMMADSSPSSSPPAFAGDNKPVINGGDGYPSNSAFNTAPYPSTSTPSSFVSNESSSNNSSPEQWSNGTAPFPFGSYTKQQPKGFDERAIDPAFFTDPSMIKPSGPNTATPIAYYPGTVGYDRTGMPHHPANYQTPQEYPVMAGRYTNGTITVMPTVNGNGTSKSQPPQNPPRPPPVPAPQAMMTTFSSKTVSSTPKRYKCNICQKRFTRPSSLQTHTYSHTGEKPFKCPVEGCGRHFSVVSNLRRHQKIHANQHSSSS</sequence>
<evidence type="ECO:0000256" key="7">
    <source>
        <dbReference type="PROSITE-ProRule" id="PRU00042"/>
    </source>
</evidence>
<dbReference type="PANTHER" id="PTHR16515">
    <property type="entry name" value="PR DOMAIN ZINC FINGER PROTEIN"/>
    <property type="match status" value="1"/>
</dbReference>
<organism evidence="10 11">
    <name type="scientific">Gigaspora margarita</name>
    <dbReference type="NCBI Taxonomy" id="4874"/>
    <lineage>
        <taxon>Eukaryota</taxon>
        <taxon>Fungi</taxon>
        <taxon>Fungi incertae sedis</taxon>
        <taxon>Mucoromycota</taxon>
        <taxon>Glomeromycotina</taxon>
        <taxon>Glomeromycetes</taxon>
        <taxon>Diversisporales</taxon>
        <taxon>Gigasporaceae</taxon>
        <taxon>Gigaspora</taxon>
    </lineage>
</organism>
<evidence type="ECO:0000256" key="6">
    <source>
        <dbReference type="ARBA" id="ARBA00023242"/>
    </source>
</evidence>
<evidence type="ECO:0000259" key="9">
    <source>
        <dbReference type="PROSITE" id="PS50157"/>
    </source>
</evidence>
<dbReference type="InterPro" id="IPR050331">
    <property type="entry name" value="Zinc_finger"/>
</dbReference>
<keyword evidence="3" id="KW-0677">Repeat</keyword>
<dbReference type="Gene3D" id="3.30.160.60">
    <property type="entry name" value="Classic Zinc Finger"/>
    <property type="match status" value="2"/>
</dbReference>
<feature type="domain" description="C2H2-type" evidence="9">
    <location>
        <begin position="318"/>
        <end position="347"/>
    </location>
</feature>
<feature type="domain" description="C2H2-type" evidence="9">
    <location>
        <begin position="290"/>
        <end position="317"/>
    </location>
</feature>
<keyword evidence="2" id="KW-0479">Metal-binding</keyword>
<dbReference type="PROSITE" id="PS50157">
    <property type="entry name" value="ZINC_FINGER_C2H2_2"/>
    <property type="match status" value="2"/>
</dbReference>
<evidence type="ECO:0000256" key="5">
    <source>
        <dbReference type="ARBA" id="ARBA00022833"/>
    </source>
</evidence>
<dbReference type="Proteomes" id="UP000789901">
    <property type="component" value="Unassembled WGS sequence"/>
</dbReference>
<dbReference type="SUPFAM" id="SSF57667">
    <property type="entry name" value="beta-beta-alpha zinc fingers"/>
    <property type="match status" value="1"/>
</dbReference>
<keyword evidence="5" id="KW-0862">Zinc</keyword>
<dbReference type="EMBL" id="CAJVQB010000073">
    <property type="protein sequence ID" value="CAG8463547.1"/>
    <property type="molecule type" value="Genomic_DNA"/>
</dbReference>
<comment type="caution">
    <text evidence="10">The sequence shown here is derived from an EMBL/GenBank/DDBJ whole genome shotgun (WGS) entry which is preliminary data.</text>
</comment>